<keyword evidence="3 4" id="KW-0648">Protein biosynthesis</keyword>
<dbReference type="Gene3D" id="3.10.20.80">
    <property type="entry name" value="Translation initiation factor 3 (IF-3), N-terminal domain"/>
    <property type="match status" value="1"/>
</dbReference>
<dbReference type="PROSITE" id="PS00938">
    <property type="entry name" value="IF3"/>
    <property type="match status" value="1"/>
</dbReference>
<proteinExistence type="inferred from homology"/>
<sequence>MAQEKEPRINGEINLSELRLVGVEGEQLGIMSSRAAIQLAEEADVDLVEIAPQASPPVCRLMDYGKFKYQESKRKHEAKLKQKQIQVKEIKFRPATDEGDYQVKLRSLIRFLGEGDKTKITLRFRGREMAHQEFGFNLLKRVEADLVEFGTVEQFPKLEGRQMVMVIAPKRK</sequence>
<comment type="function">
    <text evidence="4 6">IF-3 binds to the 30S ribosomal subunit and shifts the equilibrium between 70S ribosomes and their 50S and 30S subunits in favor of the free subunits, thus enhancing the availability of 30S subunits on which protein synthesis initiation begins.</text>
</comment>
<keyword evidence="4" id="KW-0963">Cytoplasm</keyword>
<accession>A0ABS8D280</accession>
<evidence type="ECO:0000256" key="1">
    <source>
        <dbReference type="ARBA" id="ARBA00005439"/>
    </source>
</evidence>
<dbReference type="PANTHER" id="PTHR10938:SF0">
    <property type="entry name" value="TRANSLATION INITIATION FACTOR IF-3, MITOCHONDRIAL"/>
    <property type="match status" value="1"/>
</dbReference>
<dbReference type="HAMAP" id="MF_00080">
    <property type="entry name" value="IF_3"/>
    <property type="match status" value="1"/>
</dbReference>
<dbReference type="InterPro" id="IPR019815">
    <property type="entry name" value="Translation_initiation_fac_3_C"/>
</dbReference>
<evidence type="ECO:0000256" key="4">
    <source>
        <dbReference type="HAMAP-Rule" id="MF_00080"/>
    </source>
</evidence>
<comment type="subcellular location">
    <subcellularLocation>
        <location evidence="4 6">Cytoplasm</location>
    </subcellularLocation>
</comment>
<dbReference type="InterPro" id="IPR001288">
    <property type="entry name" value="Translation_initiation_fac_3"/>
</dbReference>
<dbReference type="Pfam" id="PF05198">
    <property type="entry name" value="IF3_N"/>
    <property type="match status" value="1"/>
</dbReference>
<dbReference type="InterPro" id="IPR019813">
    <property type="entry name" value="Translation_initiation_fac3_CS"/>
</dbReference>
<dbReference type="Proteomes" id="UP001165395">
    <property type="component" value="Unassembled WGS sequence"/>
</dbReference>
<dbReference type="Pfam" id="PF00707">
    <property type="entry name" value="IF3_C"/>
    <property type="match status" value="1"/>
</dbReference>
<reference evidence="9" key="1">
    <citation type="submission" date="2021-10" db="EMBL/GenBank/DDBJ databases">
        <title>The complete genome sequence of Leeia sp. TBRC 13508.</title>
        <authorList>
            <person name="Charoenyingcharoen P."/>
            <person name="Yukphan P."/>
        </authorList>
    </citation>
    <scope>NUCLEOTIDE SEQUENCE</scope>
    <source>
        <strain evidence="9">TBRC 13508</strain>
    </source>
</reference>
<comment type="caution">
    <text evidence="9">The sequence shown here is derived from an EMBL/GenBank/DDBJ whole genome shotgun (WGS) entry which is preliminary data.</text>
</comment>
<dbReference type="GO" id="GO:0003743">
    <property type="term" value="F:translation initiation factor activity"/>
    <property type="evidence" value="ECO:0007669"/>
    <property type="project" value="UniProtKB-KW"/>
</dbReference>
<dbReference type="NCBIfam" id="TIGR00168">
    <property type="entry name" value="infC"/>
    <property type="match status" value="1"/>
</dbReference>
<evidence type="ECO:0000256" key="6">
    <source>
        <dbReference type="RuleBase" id="RU000646"/>
    </source>
</evidence>
<evidence type="ECO:0000259" key="7">
    <source>
        <dbReference type="Pfam" id="PF00707"/>
    </source>
</evidence>
<gene>
    <name evidence="4 9" type="primary">infC</name>
    <name evidence="9" type="ORF">LIN78_01805</name>
</gene>
<protein>
    <recommendedName>
        <fullName evidence="4 5">Translation initiation factor IF-3</fullName>
    </recommendedName>
</protein>
<keyword evidence="10" id="KW-1185">Reference proteome</keyword>
<dbReference type="PANTHER" id="PTHR10938">
    <property type="entry name" value="TRANSLATION INITIATION FACTOR IF-3"/>
    <property type="match status" value="1"/>
</dbReference>
<evidence type="ECO:0000256" key="3">
    <source>
        <dbReference type="ARBA" id="ARBA00022917"/>
    </source>
</evidence>
<dbReference type="InterPro" id="IPR019814">
    <property type="entry name" value="Translation_initiation_fac_3_N"/>
</dbReference>
<organism evidence="9 10">
    <name type="scientific">Leeia speluncae</name>
    <dbReference type="NCBI Taxonomy" id="2884804"/>
    <lineage>
        <taxon>Bacteria</taxon>
        <taxon>Pseudomonadati</taxon>
        <taxon>Pseudomonadota</taxon>
        <taxon>Betaproteobacteria</taxon>
        <taxon>Neisseriales</taxon>
        <taxon>Leeiaceae</taxon>
        <taxon>Leeia</taxon>
    </lineage>
</organism>
<evidence type="ECO:0000313" key="9">
    <source>
        <dbReference type="EMBL" id="MCB6182290.1"/>
    </source>
</evidence>
<dbReference type="InterPro" id="IPR036787">
    <property type="entry name" value="T_IF-3_N_sf"/>
</dbReference>
<comment type="similarity">
    <text evidence="1 4 6">Belongs to the IF-3 family.</text>
</comment>
<dbReference type="SUPFAM" id="SSF55200">
    <property type="entry name" value="Translation initiation factor IF3, C-terminal domain"/>
    <property type="match status" value="1"/>
</dbReference>
<evidence type="ECO:0000256" key="2">
    <source>
        <dbReference type="ARBA" id="ARBA00022540"/>
    </source>
</evidence>
<dbReference type="SUPFAM" id="SSF54364">
    <property type="entry name" value="Translation initiation factor IF3, N-terminal domain"/>
    <property type="match status" value="1"/>
</dbReference>
<keyword evidence="2 4" id="KW-0396">Initiation factor</keyword>
<evidence type="ECO:0000259" key="8">
    <source>
        <dbReference type="Pfam" id="PF05198"/>
    </source>
</evidence>
<dbReference type="EMBL" id="JAJBZT010000001">
    <property type="protein sequence ID" value="MCB6182290.1"/>
    <property type="molecule type" value="Genomic_DNA"/>
</dbReference>
<name>A0ABS8D280_9NEIS</name>
<feature type="domain" description="Translation initiation factor 3 N-terminal" evidence="8">
    <location>
        <begin position="9"/>
        <end position="78"/>
    </location>
</feature>
<dbReference type="Gene3D" id="3.30.110.10">
    <property type="entry name" value="Translation initiation factor 3 (IF-3), C-terminal domain"/>
    <property type="match status" value="1"/>
</dbReference>
<evidence type="ECO:0000256" key="5">
    <source>
        <dbReference type="NCBIfam" id="TIGR00168"/>
    </source>
</evidence>
<comment type="subunit">
    <text evidence="4 6">Monomer.</text>
</comment>
<evidence type="ECO:0000313" key="10">
    <source>
        <dbReference type="Proteomes" id="UP001165395"/>
    </source>
</evidence>
<dbReference type="InterPro" id="IPR036788">
    <property type="entry name" value="T_IF-3_C_sf"/>
</dbReference>
<feature type="domain" description="Translation initiation factor 3 C-terminal" evidence="7">
    <location>
        <begin position="85"/>
        <end position="170"/>
    </location>
</feature>